<dbReference type="OMA" id="AMGYHTQ"/>
<keyword evidence="9" id="KW-1133">Transmembrane helix</keyword>
<evidence type="ECO:0000256" key="6">
    <source>
        <dbReference type="ARBA" id="ARBA00023004"/>
    </source>
</evidence>
<dbReference type="GO" id="GO:0004497">
    <property type="term" value="F:monooxygenase activity"/>
    <property type="evidence" value="ECO:0007669"/>
    <property type="project" value="UniProtKB-KW"/>
</dbReference>
<feature type="binding site" description="axial binding residue" evidence="8">
    <location>
        <position position="476"/>
    </location>
    <ligand>
        <name>heme</name>
        <dbReference type="ChEBI" id="CHEBI:30413"/>
    </ligand>
    <ligandPart>
        <name>Fe</name>
        <dbReference type="ChEBI" id="CHEBI:18248"/>
    </ligandPart>
</feature>
<dbReference type="STRING" id="535722.E5R3B4"/>
<dbReference type="PRINTS" id="PR00465">
    <property type="entry name" value="EP450IV"/>
</dbReference>
<dbReference type="PANTHER" id="PTHR46206">
    <property type="entry name" value="CYTOCHROME P450"/>
    <property type="match status" value="1"/>
</dbReference>
<evidence type="ECO:0000256" key="1">
    <source>
        <dbReference type="ARBA" id="ARBA00001971"/>
    </source>
</evidence>
<dbReference type="Gene3D" id="1.10.630.10">
    <property type="entry name" value="Cytochrome P450"/>
    <property type="match status" value="1"/>
</dbReference>
<keyword evidence="4 8" id="KW-0479">Metal-binding</keyword>
<dbReference type="RefSeq" id="XP_003176881.1">
    <property type="nucleotide sequence ID" value="XM_003176833.1"/>
</dbReference>
<protein>
    <recommendedName>
        <fullName evidence="12">Cytochrome P450</fullName>
    </recommendedName>
</protein>
<evidence type="ECO:0000256" key="3">
    <source>
        <dbReference type="ARBA" id="ARBA00022617"/>
    </source>
</evidence>
<dbReference type="VEuPathDB" id="FungiDB:MGYG_00966"/>
<evidence type="ECO:0000313" key="10">
    <source>
        <dbReference type="EMBL" id="EFQ97929.1"/>
    </source>
</evidence>
<name>E5R3B4_ARTGP</name>
<evidence type="ECO:0000256" key="7">
    <source>
        <dbReference type="ARBA" id="ARBA00023033"/>
    </source>
</evidence>
<keyword evidence="11" id="KW-1185">Reference proteome</keyword>
<dbReference type="GO" id="GO:0020037">
    <property type="term" value="F:heme binding"/>
    <property type="evidence" value="ECO:0007669"/>
    <property type="project" value="InterPro"/>
</dbReference>
<evidence type="ECO:0000313" key="11">
    <source>
        <dbReference type="Proteomes" id="UP000002669"/>
    </source>
</evidence>
<dbReference type="InParanoid" id="E5R3B4"/>
<keyword evidence="9" id="KW-0812">Transmembrane</keyword>
<evidence type="ECO:0000256" key="8">
    <source>
        <dbReference type="PIRSR" id="PIRSR602403-1"/>
    </source>
</evidence>
<evidence type="ECO:0000256" key="5">
    <source>
        <dbReference type="ARBA" id="ARBA00023002"/>
    </source>
</evidence>
<dbReference type="InterPro" id="IPR001128">
    <property type="entry name" value="Cyt_P450"/>
</dbReference>
<evidence type="ECO:0008006" key="12">
    <source>
        <dbReference type="Google" id="ProtNLM"/>
    </source>
</evidence>
<evidence type="ECO:0000256" key="4">
    <source>
        <dbReference type="ARBA" id="ARBA00022723"/>
    </source>
</evidence>
<keyword evidence="6 8" id="KW-0408">Iron</keyword>
<dbReference type="PANTHER" id="PTHR46206:SF1">
    <property type="entry name" value="P450, PUTATIVE (EUROFUNG)-RELATED"/>
    <property type="match status" value="1"/>
</dbReference>
<dbReference type="InterPro" id="IPR036396">
    <property type="entry name" value="Cyt_P450_sf"/>
</dbReference>
<keyword evidence="7" id="KW-0503">Monooxygenase</keyword>
<dbReference type="CDD" id="cd11041">
    <property type="entry name" value="CYP503A1-like"/>
    <property type="match status" value="1"/>
</dbReference>
<reference evidence="11" key="1">
    <citation type="journal article" date="2012" name="MBio">
        <title>Comparative genome analysis of Trichophyton rubrum and related dermatophytes reveals candidate genes involved in infection.</title>
        <authorList>
            <person name="Martinez D.A."/>
            <person name="Oliver B.G."/>
            <person name="Graeser Y."/>
            <person name="Goldberg J.M."/>
            <person name="Li W."/>
            <person name="Martinez-Rossi N.M."/>
            <person name="Monod M."/>
            <person name="Shelest E."/>
            <person name="Barton R.C."/>
            <person name="Birch E."/>
            <person name="Brakhage A.A."/>
            <person name="Chen Z."/>
            <person name="Gurr S.J."/>
            <person name="Heiman D."/>
            <person name="Heitman J."/>
            <person name="Kosti I."/>
            <person name="Rossi A."/>
            <person name="Saif S."/>
            <person name="Samalova M."/>
            <person name="Saunders C.W."/>
            <person name="Shea T."/>
            <person name="Summerbell R.C."/>
            <person name="Xu J."/>
            <person name="Young S."/>
            <person name="Zeng Q."/>
            <person name="Birren B.W."/>
            <person name="Cuomo C.A."/>
            <person name="White T.C."/>
        </authorList>
    </citation>
    <scope>NUCLEOTIDE SEQUENCE [LARGE SCALE GENOMIC DNA]</scope>
    <source>
        <strain evidence="11">ATCC MYA-4604 / CBS 118893</strain>
    </source>
</reference>
<dbReference type="Pfam" id="PF00067">
    <property type="entry name" value="p450"/>
    <property type="match status" value="1"/>
</dbReference>
<keyword evidence="3 8" id="KW-0349">Heme</keyword>
<dbReference type="HOGENOM" id="CLU_022195_8_0_1"/>
<dbReference type="EMBL" id="DS989822">
    <property type="protein sequence ID" value="EFQ97929.1"/>
    <property type="molecule type" value="Genomic_DNA"/>
</dbReference>
<organism evidence="11">
    <name type="scientific">Arthroderma gypseum (strain ATCC MYA-4604 / CBS 118893)</name>
    <name type="common">Microsporum gypseum</name>
    <dbReference type="NCBI Taxonomy" id="535722"/>
    <lineage>
        <taxon>Eukaryota</taxon>
        <taxon>Fungi</taxon>
        <taxon>Dikarya</taxon>
        <taxon>Ascomycota</taxon>
        <taxon>Pezizomycotina</taxon>
        <taxon>Eurotiomycetes</taxon>
        <taxon>Eurotiomycetidae</taxon>
        <taxon>Onygenales</taxon>
        <taxon>Arthrodermataceae</taxon>
        <taxon>Nannizzia</taxon>
    </lineage>
</organism>
<dbReference type="OrthoDB" id="1844152at2759"/>
<comment type="cofactor">
    <cofactor evidence="1 8">
        <name>heme</name>
        <dbReference type="ChEBI" id="CHEBI:30413"/>
    </cofactor>
</comment>
<dbReference type="GO" id="GO:0005506">
    <property type="term" value="F:iron ion binding"/>
    <property type="evidence" value="ECO:0007669"/>
    <property type="project" value="InterPro"/>
</dbReference>
<dbReference type="GO" id="GO:0016705">
    <property type="term" value="F:oxidoreductase activity, acting on paired donors, with incorporation or reduction of molecular oxygen"/>
    <property type="evidence" value="ECO:0007669"/>
    <property type="project" value="InterPro"/>
</dbReference>
<proteinExistence type="inferred from homology"/>
<comment type="similarity">
    <text evidence="2">Belongs to the cytochrome P450 family.</text>
</comment>
<keyword evidence="9" id="KW-0472">Membrane</keyword>
<dbReference type="eggNOG" id="KOG0684">
    <property type="taxonomic scope" value="Eukaryota"/>
</dbReference>
<evidence type="ECO:0000256" key="2">
    <source>
        <dbReference type="ARBA" id="ARBA00010617"/>
    </source>
</evidence>
<accession>E5R3B4</accession>
<dbReference type="InterPro" id="IPR002403">
    <property type="entry name" value="Cyt_P450_E_grp-IV"/>
</dbReference>
<keyword evidence="5" id="KW-0560">Oxidoreductase</keyword>
<dbReference type="GeneID" id="10032203"/>
<sequence length="537" mass="61244">MAVALLGALSVTDIINYTIPIQIIALFIGLLAVLVLLIDHADILLRSWHVRGLHRVTSETFFKTRFRKRLSGTELEDALQNAYNKYTKQGKPFATKADLESWIILLPPKAMKEWCNLPFKHLNFTSYLQDVTAMGYHTQVNCQTHLRAVIAYNQKKHFEKIQRDMACDTKEFLPSLLGNPNHKEWTEFNLFGTSSPLLMLFSTSLVLGPEFSRDQELMTQITSHVLGIEEVLEEFNKYPRILRPLVWGFSPLCRAFRSNVSTLRPKIIPEMRRRIELLRSGELAADDLTMLTIFLKQALKDGLLSKEESADDEKQIESLFMKSLFHIYEVWGPINPLLISLLSRVMASPEYVDELREEVSKALASSANGWESDFLAKTPKLESFTRETLRLNVAIAVSVSRVLHAPLKLKSVDMDLPKGSYIGLPIKFMHTDPEIYPDPMTFDRYRFYDQASNTCTARATTGSENFLPFGYGGGICPGRFIGVKAAQVAFSKFLLEYDLQFASKDQKLPPMNLAENTWTWPEMDVMAKVRRRQPESS</sequence>
<dbReference type="AlphaFoldDB" id="E5R3B4"/>
<dbReference type="Proteomes" id="UP000002669">
    <property type="component" value="Unassembled WGS sequence"/>
</dbReference>
<evidence type="ECO:0000256" key="9">
    <source>
        <dbReference type="SAM" id="Phobius"/>
    </source>
</evidence>
<dbReference type="SUPFAM" id="SSF48264">
    <property type="entry name" value="Cytochrome P450"/>
    <property type="match status" value="1"/>
</dbReference>
<gene>
    <name evidence="10" type="ORF">MGYG_00966</name>
</gene>
<feature type="transmembrane region" description="Helical" evidence="9">
    <location>
        <begin position="14"/>
        <end position="38"/>
    </location>
</feature>